<dbReference type="AlphaFoldDB" id="A0A844Z259"/>
<feature type="compositionally biased region" description="Low complexity" evidence="1">
    <location>
        <begin position="23"/>
        <end position="44"/>
    </location>
</feature>
<sequence>MRKVSPALALVLLLAACDPTDPQPQASSTPTPSASASASAAPASGARSVEEETDDFLFAYAYPAQAGNIAPLARLLDSRADRLRAQLAEQSAQGRADARSNGFPFNKYSSSVTWEVVAETPDYLSLSAELTSYTGGAHGNYGFDSLVWDKQGERVLQVGEFFTSLAALEEVVGEDLCDLLNAERAKRRGPDAAENQAIAGIEPDDPFNQCVPLSDTTLLLGSTNGSKFNRIGVQIGPYVAGPYAEGSWEFTLPVTAEVLATVAPEFRDAFAARN</sequence>
<protein>
    <submittedName>
        <fullName evidence="3">DUF4163 domain-containing protein</fullName>
    </submittedName>
</protein>
<dbReference type="RefSeq" id="WP_160772711.1">
    <property type="nucleotide sequence ID" value="NZ_WTYV01000006.1"/>
</dbReference>
<dbReference type="PROSITE" id="PS51257">
    <property type="entry name" value="PROKAR_LIPOPROTEIN"/>
    <property type="match status" value="1"/>
</dbReference>
<dbReference type="OrthoDB" id="4760806at2"/>
<evidence type="ECO:0000313" key="4">
    <source>
        <dbReference type="Proteomes" id="UP000466966"/>
    </source>
</evidence>
<dbReference type="InterPro" id="IPR025303">
    <property type="entry name" value="PdaC"/>
</dbReference>
<evidence type="ECO:0000259" key="2">
    <source>
        <dbReference type="Pfam" id="PF13739"/>
    </source>
</evidence>
<name>A0A844Z259_9SPHN</name>
<dbReference type="Proteomes" id="UP000466966">
    <property type="component" value="Unassembled WGS sequence"/>
</dbReference>
<gene>
    <name evidence="3" type="ORF">GRI99_14160</name>
</gene>
<keyword evidence="4" id="KW-1185">Reference proteome</keyword>
<accession>A0A844Z259</accession>
<organism evidence="3 4">
    <name type="scientific">Alteraurantiacibacter buctensis</name>
    <dbReference type="NCBI Taxonomy" id="1503981"/>
    <lineage>
        <taxon>Bacteria</taxon>
        <taxon>Pseudomonadati</taxon>
        <taxon>Pseudomonadota</taxon>
        <taxon>Alphaproteobacteria</taxon>
        <taxon>Sphingomonadales</taxon>
        <taxon>Erythrobacteraceae</taxon>
        <taxon>Alteraurantiacibacter</taxon>
    </lineage>
</organism>
<dbReference type="EMBL" id="WTYV01000006">
    <property type="protein sequence ID" value="MXO72774.1"/>
    <property type="molecule type" value="Genomic_DNA"/>
</dbReference>
<evidence type="ECO:0000256" key="1">
    <source>
        <dbReference type="SAM" id="MobiDB-lite"/>
    </source>
</evidence>
<comment type="caution">
    <text evidence="3">The sequence shown here is derived from an EMBL/GenBank/DDBJ whole genome shotgun (WGS) entry which is preliminary data.</text>
</comment>
<reference evidence="3 4" key="1">
    <citation type="submission" date="2019-12" db="EMBL/GenBank/DDBJ databases">
        <title>Genomic-based taxomic classification of the family Erythrobacteraceae.</title>
        <authorList>
            <person name="Xu L."/>
        </authorList>
    </citation>
    <scope>NUCLEOTIDE SEQUENCE [LARGE SCALE GENOMIC DNA]</scope>
    <source>
        <strain evidence="3 4">M0322</strain>
    </source>
</reference>
<dbReference type="Pfam" id="PF13739">
    <property type="entry name" value="PdaC"/>
    <property type="match status" value="1"/>
</dbReference>
<feature type="region of interest" description="Disordered" evidence="1">
    <location>
        <begin position="20"/>
        <end position="46"/>
    </location>
</feature>
<proteinExistence type="predicted"/>
<evidence type="ECO:0000313" key="3">
    <source>
        <dbReference type="EMBL" id="MXO72774.1"/>
    </source>
</evidence>
<feature type="domain" description="Deacetylase PdaC" evidence="2">
    <location>
        <begin position="50"/>
        <end position="141"/>
    </location>
</feature>
<dbReference type="Gene3D" id="3.30.565.40">
    <property type="entry name" value="Fervidobacterium nodosum Rt17-B1 like"/>
    <property type="match status" value="1"/>
</dbReference>